<dbReference type="InterPro" id="IPR003598">
    <property type="entry name" value="Ig_sub2"/>
</dbReference>
<dbReference type="SMART" id="SM00409">
    <property type="entry name" value="IG"/>
    <property type="match status" value="4"/>
</dbReference>
<keyword evidence="1" id="KW-0677">Repeat</keyword>
<evidence type="ECO:0000256" key="1">
    <source>
        <dbReference type="ARBA" id="ARBA00022737"/>
    </source>
</evidence>
<dbReference type="PANTHER" id="PTHR47633">
    <property type="entry name" value="IMMUNOGLOBULIN"/>
    <property type="match status" value="1"/>
</dbReference>
<dbReference type="AlphaFoldDB" id="A0A3Q3KXU7"/>
<dbReference type="InterPro" id="IPR040849">
    <property type="entry name" value="MyBP-C_THB"/>
</dbReference>
<feature type="domain" description="Ig-like" evidence="3">
    <location>
        <begin position="420"/>
        <end position="509"/>
    </location>
</feature>
<evidence type="ECO:0000256" key="2">
    <source>
        <dbReference type="ARBA" id="ARBA00023319"/>
    </source>
</evidence>
<dbReference type="SMART" id="SM00408">
    <property type="entry name" value="IGc2"/>
    <property type="match status" value="2"/>
</dbReference>
<dbReference type="GeneTree" id="ENSGT00940000160123"/>
<evidence type="ECO:0000259" key="3">
    <source>
        <dbReference type="PROSITE" id="PS50835"/>
    </source>
</evidence>
<dbReference type="FunFam" id="2.60.40.10:FF:000060">
    <property type="entry name" value="Myosin-binding protein C, slow type"/>
    <property type="match status" value="1"/>
</dbReference>
<dbReference type="SUPFAM" id="SSF48726">
    <property type="entry name" value="Immunoglobulin"/>
    <property type="match status" value="4"/>
</dbReference>
<dbReference type="FunFam" id="2.60.40.10:FF:001231">
    <property type="entry name" value="Immunoglobulin-like and fibronectin type III domain containing 1"/>
    <property type="match status" value="1"/>
</dbReference>
<feature type="domain" description="Ig-like" evidence="3">
    <location>
        <begin position="45"/>
        <end position="134"/>
    </location>
</feature>
<dbReference type="InterPro" id="IPR036179">
    <property type="entry name" value="Ig-like_dom_sf"/>
</dbReference>
<reference evidence="4" key="2">
    <citation type="submission" date="2025-09" db="UniProtKB">
        <authorList>
            <consortium name="Ensembl"/>
        </authorList>
    </citation>
    <scope>IDENTIFICATION</scope>
</reference>
<protein>
    <submittedName>
        <fullName evidence="4">Immunoglobulin-like and fibronectin type III domain-containing protein 1</fullName>
    </submittedName>
</protein>
<keyword evidence="5" id="KW-1185">Reference proteome</keyword>
<dbReference type="PROSITE" id="PS50835">
    <property type="entry name" value="IG_LIKE"/>
    <property type="match status" value="2"/>
</dbReference>
<dbReference type="InterPro" id="IPR013098">
    <property type="entry name" value="Ig_I-set"/>
</dbReference>
<dbReference type="FunFam" id="2.60.40.10:FF:001097">
    <property type="entry name" value="Immunoglobulin-like and fibronectin type III domain-containing protein 1"/>
    <property type="match status" value="1"/>
</dbReference>
<dbReference type="InterPro" id="IPR007110">
    <property type="entry name" value="Ig-like_dom"/>
</dbReference>
<name>A0A3Q3KXU7_9TELE</name>
<dbReference type="Pfam" id="PF07679">
    <property type="entry name" value="I-set"/>
    <property type="match status" value="3"/>
</dbReference>
<sequence length="523" mass="58906">MFKICKAKDGEPTTSEKVKIKKKSKVPGVMITQYVEELPDDMTTPEFIRKPIALTIPEGKLAIFRAIVTGKPTPTVTWVRNNGEINEERYKIVYDASSGEHQLQMPHVAVDQSDTYKCFARNEYGKAVVTAALNVIEVGYKKSRALQESRTEQTKPEINEKFWELLLSADKKDYESICAQYGVTDFRWMLKKLNEKKIEREQEQQRVVERLCNLKPVEMRADGAAEFELEMLLKDPASKVFLFKDGIMIPFNADTSEKHGLRQVGKKFVFSIKGVDPDDAGLYQVEVGGVKIFSTELKLPAVDFLVKIQEVKAEERQDAVFECVLSHPLKKITWLGKNTPLQQGDKYDITVSEDMLIHTLVVKDCLQLDKGIYAAVAGLKSCSAWLVVKADNDPNLHGKKKAQPFSLNLPASKDCSLETPPFFSVPLKMHNSPQSYECYMSCAVAGNPRPHVTWYKNNISLNTNTNYYITNTCGVCSMMILKVGPQDSGDYTVIAENPLGRVECSTKLVVKGKIFTSHFFITL</sequence>
<evidence type="ECO:0000313" key="4">
    <source>
        <dbReference type="Ensembl" id="ENSMAMP00000006122.1"/>
    </source>
</evidence>
<dbReference type="Ensembl" id="ENSMAMT00000006297.2">
    <property type="protein sequence ID" value="ENSMAMP00000006122.1"/>
    <property type="gene ID" value="ENSMAMG00000004123.2"/>
</dbReference>
<reference evidence="4" key="1">
    <citation type="submission" date="2025-08" db="UniProtKB">
        <authorList>
            <consortium name="Ensembl"/>
        </authorList>
    </citation>
    <scope>IDENTIFICATION</scope>
</reference>
<keyword evidence="2" id="KW-0393">Immunoglobulin domain</keyword>
<dbReference type="InterPro" id="IPR003599">
    <property type="entry name" value="Ig_sub"/>
</dbReference>
<organism evidence="4 5">
    <name type="scientific">Mastacembelus armatus</name>
    <name type="common">zig-zag eel</name>
    <dbReference type="NCBI Taxonomy" id="205130"/>
    <lineage>
        <taxon>Eukaryota</taxon>
        <taxon>Metazoa</taxon>
        <taxon>Chordata</taxon>
        <taxon>Craniata</taxon>
        <taxon>Vertebrata</taxon>
        <taxon>Euteleostomi</taxon>
        <taxon>Actinopterygii</taxon>
        <taxon>Neopterygii</taxon>
        <taxon>Teleostei</taxon>
        <taxon>Neoteleostei</taxon>
        <taxon>Acanthomorphata</taxon>
        <taxon>Anabantaria</taxon>
        <taxon>Synbranchiformes</taxon>
        <taxon>Mastacembelidae</taxon>
        <taxon>Mastacembelus</taxon>
    </lineage>
</organism>
<dbReference type="InterPro" id="IPR013783">
    <property type="entry name" value="Ig-like_fold"/>
</dbReference>
<dbReference type="Pfam" id="PF18362">
    <property type="entry name" value="THB"/>
    <property type="match status" value="1"/>
</dbReference>
<dbReference type="Gene3D" id="2.60.40.10">
    <property type="entry name" value="Immunoglobulins"/>
    <property type="match status" value="4"/>
</dbReference>
<dbReference type="Proteomes" id="UP000261640">
    <property type="component" value="Unplaced"/>
</dbReference>
<proteinExistence type="predicted"/>
<accession>A0A3Q3KXU7</accession>
<evidence type="ECO:0000313" key="5">
    <source>
        <dbReference type="Proteomes" id="UP000261640"/>
    </source>
</evidence>